<feature type="compositionally biased region" description="Low complexity" evidence="2">
    <location>
        <begin position="534"/>
        <end position="549"/>
    </location>
</feature>
<protein>
    <recommendedName>
        <fullName evidence="3">Aminotransferase-like plant mobile domain-containing protein</fullName>
    </recommendedName>
</protein>
<keyword evidence="5" id="KW-1185">Reference proteome</keyword>
<feature type="region of interest" description="Disordered" evidence="2">
    <location>
        <begin position="459"/>
        <end position="618"/>
    </location>
</feature>
<organism evidence="4 5">
    <name type="scientific">Lolium multiflorum</name>
    <name type="common">Italian ryegrass</name>
    <name type="synonym">Lolium perenne subsp. multiflorum</name>
    <dbReference type="NCBI Taxonomy" id="4521"/>
    <lineage>
        <taxon>Eukaryota</taxon>
        <taxon>Viridiplantae</taxon>
        <taxon>Streptophyta</taxon>
        <taxon>Embryophyta</taxon>
        <taxon>Tracheophyta</taxon>
        <taxon>Spermatophyta</taxon>
        <taxon>Magnoliopsida</taxon>
        <taxon>Liliopsida</taxon>
        <taxon>Poales</taxon>
        <taxon>Poaceae</taxon>
        <taxon>BOP clade</taxon>
        <taxon>Pooideae</taxon>
        <taxon>Poodae</taxon>
        <taxon>Poeae</taxon>
        <taxon>Poeae Chloroplast Group 2 (Poeae type)</taxon>
        <taxon>Loliodinae</taxon>
        <taxon>Loliinae</taxon>
        <taxon>Lolium</taxon>
    </lineage>
</organism>
<dbReference type="GO" id="GO:0010073">
    <property type="term" value="P:meristem maintenance"/>
    <property type="evidence" value="ECO:0007669"/>
    <property type="project" value="InterPro"/>
</dbReference>
<evidence type="ECO:0000313" key="5">
    <source>
        <dbReference type="Proteomes" id="UP001231189"/>
    </source>
</evidence>
<feature type="compositionally biased region" description="Basic and acidic residues" evidence="2">
    <location>
        <begin position="517"/>
        <end position="533"/>
    </location>
</feature>
<dbReference type="PANTHER" id="PTHR46033:SF65">
    <property type="entry name" value="AMINOTRANSFERASE-LIKE PLANT MOBILE DOMAIN-CONTAINING PROTEIN"/>
    <property type="match status" value="1"/>
</dbReference>
<feature type="region of interest" description="Disordered" evidence="2">
    <location>
        <begin position="414"/>
        <end position="433"/>
    </location>
</feature>
<sequence length="817" mass="90756">MAESSNTNAMVSGLKVSDILLPHPSLPNSMCLGPRSSESPAHLISCEANRIPFANQNLDLTSWADCLRAWPNPPEGLDIASPSPSAFKLPKVPFTLSSKTECTSWGAYLKRYMKTKGPVTEREHTAFLNFWLEHFIFCGPSLAPTKNYLSLAYELAKGTRLGLGKLFLGEVYRSLQLMSVKLFSQRTVKTGGPWWFIQLWAQLYFQNQIPDFPPLTTCTFPDTDGREIRCTSYGQALYGLPGSRLIPKEAAGWFQIFFQGLSNPLFFPYTESENFENPVSFRLDSFADDASTRHLFSIMIRPCFLPVGMSTSNRITKPGYESYQPVIAARQLGLGQVPPHFFLHHLTASRAELPDILTGQRCYTFFDALAIPIPNNLSFTTTTDGFETWWTMWKTHAFRRALGPSLKQLDAEYDTTHQEQDGPEPKQADGSPFTFLPPAPVVLFCRNSPSLKQVIMQGQPISPKSASKNKASSGSVAPRASTQARKAVRKVAARKTLKRKAPVQDNLQTSTEENSSEDEHSRQRDMNPGDSERSTTQSQTDSPSSTRQRSAPEPAATPAPIKTGSRMKRRCVKRVRKGSQVSSPSQEVSNGCDPSSLLTFDPESIEPAAPKASEGPSLEMVHGPLQRLKALLSSSIEILVENPEAIKGILDEIQPHLPMTLRVKLWPAATLSAFKSGVQSARQRITLRRAQLPLRADIAEKCQRLNEKKTALDAKTDTSANSAELETLRKELESLEEKVRMTKQLIQEKETFIARSREEAQGLTADLKTDLAEIRALSGQLVTGKDEDDETEIGEVDRIRADALCALDEFLQKNFSV</sequence>
<feature type="domain" description="Aminotransferase-like plant mobile" evidence="3">
    <location>
        <begin position="106"/>
        <end position="342"/>
    </location>
</feature>
<dbReference type="Proteomes" id="UP001231189">
    <property type="component" value="Unassembled WGS sequence"/>
</dbReference>
<comment type="caution">
    <text evidence="4">The sequence shown here is derived from an EMBL/GenBank/DDBJ whole genome shotgun (WGS) entry which is preliminary data.</text>
</comment>
<keyword evidence="1" id="KW-0175">Coiled coil</keyword>
<feature type="coiled-coil region" evidence="1">
    <location>
        <begin position="695"/>
        <end position="745"/>
    </location>
</feature>
<evidence type="ECO:0000313" key="4">
    <source>
        <dbReference type="EMBL" id="KAK1661023.1"/>
    </source>
</evidence>
<name>A0AAD8SPL4_LOLMU</name>
<evidence type="ECO:0000256" key="1">
    <source>
        <dbReference type="SAM" id="Coils"/>
    </source>
</evidence>
<evidence type="ECO:0000256" key="2">
    <source>
        <dbReference type="SAM" id="MobiDB-lite"/>
    </source>
</evidence>
<dbReference type="InterPro" id="IPR019557">
    <property type="entry name" value="AminoTfrase-like_pln_mobile"/>
</dbReference>
<accession>A0AAD8SPL4</accession>
<feature type="compositionally biased region" description="Low complexity" evidence="2">
    <location>
        <begin position="462"/>
        <end position="477"/>
    </location>
</feature>
<evidence type="ECO:0000259" key="3">
    <source>
        <dbReference type="Pfam" id="PF10536"/>
    </source>
</evidence>
<dbReference type="PANTHER" id="PTHR46033">
    <property type="entry name" value="PROTEIN MAIN-LIKE 2"/>
    <property type="match status" value="1"/>
</dbReference>
<dbReference type="InterPro" id="IPR044824">
    <property type="entry name" value="MAIN-like"/>
</dbReference>
<dbReference type="AlphaFoldDB" id="A0AAD8SPL4"/>
<feature type="compositionally biased region" description="Basic residues" evidence="2">
    <location>
        <begin position="565"/>
        <end position="577"/>
    </location>
</feature>
<feature type="compositionally biased region" description="Basic and acidic residues" evidence="2">
    <location>
        <begin position="414"/>
        <end position="427"/>
    </location>
</feature>
<dbReference type="Pfam" id="PF10536">
    <property type="entry name" value="PMD"/>
    <property type="match status" value="1"/>
</dbReference>
<gene>
    <name evidence="4" type="ORF">QYE76_049182</name>
</gene>
<proteinExistence type="predicted"/>
<dbReference type="EMBL" id="JAUUTY010000003">
    <property type="protein sequence ID" value="KAK1661023.1"/>
    <property type="molecule type" value="Genomic_DNA"/>
</dbReference>
<feature type="compositionally biased region" description="Basic residues" evidence="2">
    <location>
        <begin position="486"/>
        <end position="501"/>
    </location>
</feature>
<reference evidence="4" key="1">
    <citation type="submission" date="2023-07" db="EMBL/GenBank/DDBJ databases">
        <title>A chromosome-level genome assembly of Lolium multiflorum.</title>
        <authorList>
            <person name="Chen Y."/>
            <person name="Copetti D."/>
            <person name="Kolliker R."/>
            <person name="Studer B."/>
        </authorList>
    </citation>
    <scope>NUCLEOTIDE SEQUENCE</scope>
    <source>
        <strain evidence="4">02402/16</strain>
        <tissue evidence="4">Leaf</tissue>
    </source>
</reference>
<feature type="compositionally biased region" description="Polar residues" evidence="2">
    <location>
        <begin position="579"/>
        <end position="598"/>
    </location>
</feature>